<name>A0AAX6HW12_IRIPA</name>
<reference evidence="1" key="2">
    <citation type="submission" date="2023-04" db="EMBL/GenBank/DDBJ databases">
        <authorList>
            <person name="Bruccoleri R.E."/>
            <person name="Oakeley E.J."/>
            <person name="Faust A.-M."/>
            <person name="Dessus-Babus S."/>
            <person name="Altorfer M."/>
            <person name="Burckhardt D."/>
            <person name="Oertli M."/>
            <person name="Naumann U."/>
            <person name="Petersen F."/>
            <person name="Wong J."/>
        </authorList>
    </citation>
    <scope>NUCLEOTIDE SEQUENCE</scope>
    <source>
        <strain evidence="1">GSM-AAB239-AS_SAM_17_03QT</strain>
        <tissue evidence="1">Leaf</tissue>
    </source>
</reference>
<accession>A0AAX6HW12</accession>
<proteinExistence type="predicted"/>
<dbReference type="EMBL" id="JANAVB010006396">
    <property type="protein sequence ID" value="KAJ6845092.1"/>
    <property type="molecule type" value="Genomic_DNA"/>
</dbReference>
<gene>
    <name evidence="1" type="ORF">M6B38_288745</name>
</gene>
<dbReference type="PANTHER" id="PTHR31348">
    <property type="entry name" value="EID1-LIKE F-BOX PROTEIN 2-RELATED"/>
    <property type="match status" value="1"/>
</dbReference>
<reference evidence="1" key="1">
    <citation type="journal article" date="2023" name="GigaByte">
        <title>Genome assembly of the bearded iris, Iris pallida Lam.</title>
        <authorList>
            <person name="Bruccoleri R.E."/>
            <person name="Oakeley E.J."/>
            <person name="Faust A.M.E."/>
            <person name="Altorfer M."/>
            <person name="Dessus-Babus S."/>
            <person name="Burckhardt D."/>
            <person name="Oertli M."/>
            <person name="Naumann U."/>
            <person name="Petersen F."/>
            <person name="Wong J."/>
        </authorList>
    </citation>
    <scope>NUCLEOTIDE SEQUENCE</scope>
    <source>
        <strain evidence="1">GSM-AAB239-AS_SAM_17_03QT</strain>
    </source>
</reference>
<sequence length="165" mass="18663">MGTGKLLRSFLFIVQEAGRGVSLIESTYLDTSSIEHAFRELLEKVSLFLSVKQMSCMFQTLVKHLDQGDEGDVGFFRGLFKSFSVSRVRKMLIDRDAKLHATEVCPYCKAKLWNMLQANMVPRTAFSRLGAYEDSVEYYVCLNGHMLGRCTLLPLSDSEEASEVE</sequence>
<dbReference type="PANTHER" id="PTHR31348:SF2">
    <property type="entry name" value="EID1-LIKE F-BOX PROTEIN 1"/>
    <property type="match status" value="1"/>
</dbReference>
<evidence type="ECO:0000313" key="2">
    <source>
        <dbReference type="Proteomes" id="UP001140949"/>
    </source>
</evidence>
<keyword evidence="2" id="KW-1185">Reference proteome</keyword>
<organism evidence="1 2">
    <name type="scientific">Iris pallida</name>
    <name type="common">Sweet iris</name>
    <dbReference type="NCBI Taxonomy" id="29817"/>
    <lineage>
        <taxon>Eukaryota</taxon>
        <taxon>Viridiplantae</taxon>
        <taxon>Streptophyta</taxon>
        <taxon>Embryophyta</taxon>
        <taxon>Tracheophyta</taxon>
        <taxon>Spermatophyta</taxon>
        <taxon>Magnoliopsida</taxon>
        <taxon>Liliopsida</taxon>
        <taxon>Asparagales</taxon>
        <taxon>Iridaceae</taxon>
        <taxon>Iridoideae</taxon>
        <taxon>Irideae</taxon>
        <taxon>Iris</taxon>
    </lineage>
</organism>
<protein>
    <submittedName>
        <fullName evidence="1">EID1-like F-box protein 2</fullName>
    </submittedName>
</protein>
<evidence type="ECO:0000313" key="1">
    <source>
        <dbReference type="EMBL" id="KAJ6845092.1"/>
    </source>
</evidence>
<comment type="caution">
    <text evidence="1">The sequence shown here is derived from an EMBL/GenBank/DDBJ whole genome shotgun (WGS) entry which is preliminary data.</text>
</comment>
<dbReference type="InterPro" id="IPR040267">
    <property type="entry name" value="EID1-like"/>
</dbReference>
<dbReference type="Proteomes" id="UP001140949">
    <property type="component" value="Unassembled WGS sequence"/>
</dbReference>
<dbReference type="AlphaFoldDB" id="A0AAX6HW12"/>